<name>X5MNH4_9HYPH</name>
<protein>
    <submittedName>
        <fullName evidence="1">Uncharacterized protein</fullName>
    </submittedName>
</protein>
<evidence type="ECO:0000313" key="1">
    <source>
        <dbReference type="EMBL" id="CDO61270.1"/>
    </source>
</evidence>
<dbReference type="HOGENOM" id="CLU_3059686_0_0_5"/>
<organism evidence="1 2">
    <name type="scientific">Candidatus Phaeomarinibacter ectocarpi</name>
    <dbReference type="NCBI Taxonomy" id="1458461"/>
    <lineage>
        <taxon>Bacteria</taxon>
        <taxon>Pseudomonadati</taxon>
        <taxon>Pseudomonadota</taxon>
        <taxon>Alphaproteobacteria</taxon>
        <taxon>Hyphomicrobiales</taxon>
        <taxon>Parvibaculaceae</taxon>
        <taxon>Candidatus Phaeomarinibacter</taxon>
    </lineage>
</organism>
<evidence type="ECO:0000313" key="2">
    <source>
        <dbReference type="Proteomes" id="UP000032160"/>
    </source>
</evidence>
<sequence length="53" mass="6307">MPGKRITLWCINADSPLTFKFLEQLMNMIGGRYLFVRLWYFPKLCVRFVCMTG</sequence>
<dbReference type="AlphaFoldDB" id="X5MNH4"/>
<dbReference type="KEGG" id="pect:BN1012_Phect3058"/>
<keyword evidence="2" id="KW-1185">Reference proteome</keyword>
<reference evidence="1 2" key="1">
    <citation type="journal article" date="2014" name="Front. Genet.">
        <title>Genome and metabolic network of "Candidatus Phaeomarinobacter ectocarpi" Ec32, a new candidate genus of Alphaproteobacteria frequently associated with brown algae.</title>
        <authorList>
            <person name="Dittami S.M."/>
            <person name="Barbeyron T."/>
            <person name="Boyen C."/>
            <person name="Cambefort J."/>
            <person name="Collet G."/>
            <person name="Delage L."/>
            <person name="Gobet A."/>
            <person name="Groisillier A."/>
            <person name="Leblanc C."/>
            <person name="Michel G."/>
            <person name="Scornet D."/>
            <person name="Siegel A."/>
            <person name="Tapia J.E."/>
            <person name="Tonon T."/>
        </authorList>
    </citation>
    <scope>NUCLEOTIDE SEQUENCE [LARGE SCALE GENOMIC DNA]</scope>
    <source>
        <strain evidence="1 2">Ec32</strain>
    </source>
</reference>
<accession>X5MNH4</accession>
<dbReference type="Proteomes" id="UP000032160">
    <property type="component" value="Chromosome I"/>
</dbReference>
<proteinExistence type="predicted"/>
<dbReference type="EMBL" id="HG966617">
    <property type="protein sequence ID" value="CDO61270.1"/>
    <property type="molecule type" value="Genomic_DNA"/>
</dbReference>
<gene>
    <name evidence="1" type="ORF">BN1012_Phect3058</name>
</gene>